<protein>
    <submittedName>
        <fullName evidence="2">Uncharacterized protein</fullName>
    </submittedName>
</protein>
<keyword evidence="1" id="KW-0732">Signal</keyword>
<dbReference type="EMBL" id="GBRH01222380">
    <property type="protein sequence ID" value="JAD75515.1"/>
    <property type="molecule type" value="Transcribed_RNA"/>
</dbReference>
<organism evidence="2">
    <name type="scientific">Arundo donax</name>
    <name type="common">Giant reed</name>
    <name type="synonym">Donax arundinaceus</name>
    <dbReference type="NCBI Taxonomy" id="35708"/>
    <lineage>
        <taxon>Eukaryota</taxon>
        <taxon>Viridiplantae</taxon>
        <taxon>Streptophyta</taxon>
        <taxon>Embryophyta</taxon>
        <taxon>Tracheophyta</taxon>
        <taxon>Spermatophyta</taxon>
        <taxon>Magnoliopsida</taxon>
        <taxon>Liliopsida</taxon>
        <taxon>Poales</taxon>
        <taxon>Poaceae</taxon>
        <taxon>PACMAD clade</taxon>
        <taxon>Arundinoideae</taxon>
        <taxon>Arundineae</taxon>
        <taxon>Arundo</taxon>
    </lineage>
</organism>
<evidence type="ECO:0000256" key="1">
    <source>
        <dbReference type="SAM" id="SignalP"/>
    </source>
</evidence>
<proteinExistence type="predicted"/>
<dbReference type="AlphaFoldDB" id="A0A0A9CQ36"/>
<accession>A0A0A9CQ36</accession>
<evidence type="ECO:0000313" key="2">
    <source>
        <dbReference type="EMBL" id="JAD75515.1"/>
    </source>
</evidence>
<reference evidence="2" key="2">
    <citation type="journal article" date="2015" name="Data Brief">
        <title>Shoot transcriptome of the giant reed, Arundo donax.</title>
        <authorList>
            <person name="Barrero R.A."/>
            <person name="Guerrero F.D."/>
            <person name="Moolhuijzen P."/>
            <person name="Goolsby J.A."/>
            <person name="Tidwell J."/>
            <person name="Bellgard S.E."/>
            <person name="Bellgard M.I."/>
        </authorList>
    </citation>
    <scope>NUCLEOTIDE SEQUENCE</scope>
    <source>
        <tissue evidence="2">Shoot tissue taken approximately 20 cm above the soil surface</tissue>
    </source>
</reference>
<feature type="signal peptide" evidence="1">
    <location>
        <begin position="1"/>
        <end position="20"/>
    </location>
</feature>
<feature type="chain" id="PRO_5002060888" evidence="1">
    <location>
        <begin position="21"/>
        <end position="49"/>
    </location>
</feature>
<reference evidence="2" key="1">
    <citation type="submission" date="2014-09" db="EMBL/GenBank/DDBJ databases">
        <authorList>
            <person name="Magalhaes I.L.F."/>
            <person name="Oliveira U."/>
            <person name="Santos F.R."/>
            <person name="Vidigal T.H.D.A."/>
            <person name="Brescovit A.D."/>
            <person name="Santos A.J."/>
        </authorList>
    </citation>
    <scope>NUCLEOTIDE SEQUENCE</scope>
    <source>
        <tissue evidence="2">Shoot tissue taken approximately 20 cm above the soil surface</tissue>
    </source>
</reference>
<name>A0A0A9CQ36_ARUDO</name>
<sequence length="49" mass="5508">MVLILAAVAVLEAEEATVWGSSHRAQVQFWRTVCSHGQTLDKKRIQELT</sequence>